<dbReference type="AlphaFoldDB" id="A0A6H1ZAM5"/>
<protein>
    <submittedName>
        <fullName evidence="1">Putative glycosyltransferase</fullName>
    </submittedName>
</protein>
<reference evidence="1" key="1">
    <citation type="submission" date="2020-03" db="EMBL/GenBank/DDBJ databases">
        <title>The deep terrestrial virosphere.</title>
        <authorList>
            <person name="Holmfeldt K."/>
            <person name="Nilsson E."/>
            <person name="Simone D."/>
            <person name="Lopez-Fernandez M."/>
            <person name="Wu X."/>
            <person name="de Brujin I."/>
            <person name="Lundin D."/>
            <person name="Andersson A."/>
            <person name="Bertilsson S."/>
            <person name="Dopson M."/>
        </authorList>
    </citation>
    <scope>NUCLEOTIDE SEQUENCE</scope>
    <source>
        <strain evidence="1">TM448A00093</strain>
    </source>
</reference>
<keyword evidence="1" id="KW-0808">Transferase</keyword>
<dbReference type="SUPFAM" id="SSF53756">
    <property type="entry name" value="UDP-Glycosyltransferase/glycogen phosphorylase"/>
    <property type="match status" value="1"/>
</dbReference>
<dbReference type="GO" id="GO:0016740">
    <property type="term" value="F:transferase activity"/>
    <property type="evidence" value="ECO:0007669"/>
    <property type="project" value="UniProtKB-KW"/>
</dbReference>
<gene>
    <name evidence="1" type="ORF">TM448A00093_0055</name>
</gene>
<organism evidence="1">
    <name type="scientific">viral metagenome</name>
    <dbReference type="NCBI Taxonomy" id="1070528"/>
    <lineage>
        <taxon>unclassified sequences</taxon>
        <taxon>metagenomes</taxon>
        <taxon>organismal metagenomes</taxon>
    </lineage>
</organism>
<proteinExistence type="predicted"/>
<evidence type="ECO:0000313" key="1">
    <source>
        <dbReference type="EMBL" id="QJA44325.1"/>
    </source>
</evidence>
<sequence length="333" mass="38774">MKNIFYIKGDHGSGSSWYRMDIPAHYLKGQYHTTCRVVMNNEKTDIELNEADLVIVQRQCHPDIKKFIRRKKAEGMKFLFEIDDNMWQYPFDNLARQYWTKERLNGMTEIVTLCHGVITTTPKMAEFLQSMNSNVYVIPNYIHKVRDIKNKQYDKETLTIGWAGSDTHKKDFTGSILQALIDIQEEISQPKIKLVFFGYIPEVMLGRAIYYKFAEPKHYLTQLAKLNFDIGIAPCELSEFNDYKSDIKFVEYGAVGAVTIASPIYPYEKVINGHNGMLVKDNSYQAWKTALNNLILHKLGRKTMTEEANDYARSRLIDRHYDEISKIYKEVMG</sequence>
<dbReference type="EMBL" id="MT143975">
    <property type="protein sequence ID" value="QJA44325.1"/>
    <property type="molecule type" value="Genomic_DNA"/>
</dbReference>
<name>A0A6H1ZAM5_9ZZZZ</name>
<dbReference type="Gene3D" id="3.40.50.2000">
    <property type="entry name" value="Glycogen Phosphorylase B"/>
    <property type="match status" value="1"/>
</dbReference>
<accession>A0A6H1ZAM5</accession>